<protein>
    <submittedName>
        <fullName evidence="2">Uncharacterized protein</fullName>
    </submittedName>
</protein>
<reference evidence="2 3" key="1">
    <citation type="submission" date="2021-07" db="EMBL/GenBank/DDBJ databases">
        <title>The Aristolochia fimbriata genome: insights into angiosperm evolution, floral development and chemical biosynthesis.</title>
        <authorList>
            <person name="Jiao Y."/>
        </authorList>
    </citation>
    <scope>NUCLEOTIDE SEQUENCE [LARGE SCALE GENOMIC DNA]</scope>
    <source>
        <strain evidence="2">IBCAS-2021</strain>
        <tissue evidence="2">Leaf</tissue>
    </source>
</reference>
<feature type="region of interest" description="Disordered" evidence="1">
    <location>
        <begin position="1"/>
        <end position="20"/>
    </location>
</feature>
<evidence type="ECO:0000256" key="1">
    <source>
        <dbReference type="SAM" id="MobiDB-lite"/>
    </source>
</evidence>
<sequence length="107" mass="11378">MPWVSTGAVGRPVGKGNISTGLEAEVEAGEESKGGGIDGGLGDSDDGHISGADLGGRTMVMERWEREKCGNGSKGIGEVLRWVCQELAIKEVWIKEISAHRRSPCKR</sequence>
<evidence type="ECO:0000313" key="3">
    <source>
        <dbReference type="Proteomes" id="UP000825729"/>
    </source>
</evidence>
<organism evidence="2 3">
    <name type="scientific">Aristolochia fimbriata</name>
    <name type="common">White veined hardy Dutchman's pipe vine</name>
    <dbReference type="NCBI Taxonomy" id="158543"/>
    <lineage>
        <taxon>Eukaryota</taxon>
        <taxon>Viridiplantae</taxon>
        <taxon>Streptophyta</taxon>
        <taxon>Embryophyta</taxon>
        <taxon>Tracheophyta</taxon>
        <taxon>Spermatophyta</taxon>
        <taxon>Magnoliopsida</taxon>
        <taxon>Magnoliidae</taxon>
        <taxon>Piperales</taxon>
        <taxon>Aristolochiaceae</taxon>
        <taxon>Aristolochia</taxon>
    </lineage>
</organism>
<name>A0AAV7EWH8_ARIFI</name>
<keyword evidence="3" id="KW-1185">Reference proteome</keyword>
<dbReference type="AlphaFoldDB" id="A0AAV7EWH8"/>
<gene>
    <name evidence="2" type="ORF">H6P81_006077</name>
</gene>
<dbReference type="Proteomes" id="UP000825729">
    <property type="component" value="Unassembled WGS sequence"/>
</dbReference>
<comment type="caution">
    <text evidence="2">The sequence shown here is derived from an EMBL/GenBank/DDBJ whole genome shotgun (WGS) entry which is preliminary data.</text>
</comment>
<dbReference type="EMBL" id="JAINDJ010000003">
    <property type="protein sequence ID" value="KAG9453173.1"/>
    <property type="molecule type" value="Genomic_DNA"/>
</dbReference>
<feature type="region of interest" description="Disordered" evidence="1">
    <location>
        <begin position="27"/>
        <end position="54"/>
    </location>
</feature>
<accession>A0AAV7EWH8</accession>
<proteinExistence type="predicted"/>
<evidence type="ECO:0000313" key="2">
    <source>
        <dbReference type="EMBL" id="KAG9453173.1"/>
    </source>
</evidence>